<keyword evidence="1" id="KW-0812">Transmembrane</keyword>
<gene>
    <name evidence="4" type="ORF">E1301_Tti013461</name>
</gene>
<dbReference type="InterPro" id="IPR013106">
    <property type="entry name" value="Ig_V-set"/>
</dbReference>
<dbReference type="AlphaFoldDB" id="A0A5A9NSH5"/>
<dbReference type="InterPro" id="IPR013783">
    <property type="entry name" value="Ig-like_fold"/>
</dbReference>
<protein>
    <recommendedName>
        <fullName evidence="3">Ig-like domain-containing protein</fullName>
    </recommendedName>
</protein>
<feature type="domain" description="Ig-like" evidence="3">
    <location>
        <begin position="132"/>
        <end position="243"/>
    </location>
</feature>
<dbReference type="EMBL" id="SOYY01000014">
    <property type="protein sequence ID" value="KAA0711856.1"/>
    <property type="molecule type" value="Genomic_DNA"/>
</dbReference>
<dbReference type="Proteomes" id="UP000324632">
    <property type="component" value="Chromosome 14"/>
</dbReference>
<evidence type="ECO:0000256" key="2">
    <source>
        <dbReference type="SAM" id="SignalP"/>
    </source>
</evidence>
<dbReference type="InterPro" id="IPR007110">
    <property type="entry name" value="Ig-like_dom"/>
</dbReference>
<proteinExistence type="predicted"/>
<keyword evidence="1" id="KW-1133">Transmembrane helix</keyword>
<dbReference type="PROSITE" id="PS50835">
    <property type="entry name" value="IG_LIKE"/>
    <property type="match status" value="1"/>
</dbReference>
<evidence type="ECO:0000259" key="3">
    <source>
        <dbReference type="PROSITE" id="PS50835"/>
    </source>
</evidence>
<sequence>MKSFCKSIVLLFVCGVFGAVTDEKSVSVNEGESVTLHTHVTAELKDNDKIRWRFGEEGNVTLITEMTGDGSIKYKDLLDGRFKDRLQILDLQTGHLIIKNIRHKHSGRYKVDYESISGTTNRIFRVTVRDAPRVIGAEQSDVKSERVIEGDSVTLNTAVQTQRDDLILWRFGDEGVLLAKGDKDENKDSIYDDVLDGMFRDRLKLDDQTGSLTITNTKTTDTGVFKLQIINNRDSKYRTFSVSVSERGLSAGQVTGIICGVLLLVIVVGVIMFRRIKYKQQKLKVKEMTVLERHSVTLETHVTKPQSDDVIQWSFRDEVIAIFNKNNSDEERLIDRLQVDDQTGSLTITNIRKEDAGLYKVKISSSSRLKSFLQFIIGGGPSYYQFNVLIKERIKTVELRDSVTLKTDVTGIKTGDVIQWTFEDEKNIIAVMTGGTKPSVERFTDRLKMDPQTGDLTITDITAELSGVYRAKIISSSRGSKERDYRVAISEFTDKGESLTLYPESEIQRDSEIKWIYEDKTILETVKNGGDKETKYIDDERFKGRLKMNHKTGDLNIRDIRQTDDGLYTLKINSDGKISCRIFRVYVRERVKSVVLEDSVTLETGVTEIQTDDVIQWRFGDEETIITKMTVGTKPSYVSTDKRFTDRLMMKQMTGHLTIIDFTSELSGVYIVQIISSSRDTEFRTYRVVVSASRSPSLMRLNSGNESTTVLMPLPKKAEDTFLTVDRC</sequence>
<evidence type="ECO:0000313" key="5">
    <source>
        <dbReference type="Proteomes" id="UP000324632"/>
    </source>
</evidence>
<dbReference type="PANTHER" id="PTHR21063">
    <property type="entry name" value="LFA-3"/>
    <property type="match status" value="1"/>
</dbReference>
<dbReference type="PANTHER" id="PTHR21063:SF4">
    <property type="entry name" value="CD48 ANTIGEN-RELATED"/>
    <property type="match status" value="1"/>
</dbReference>
<feature type="transmembrane region" description="Helical" evidence="1">
    <location>
        <begin position="254"/>
        <end position="273"/>
    </location>
</feature>
<comment type="caution">
    <text evidence="4">The sequence shown here is derived from an EMBL/GenBank/DDBJ whole genome shotgun (WGS) entry which is preliminary data.</text>
</comment>
<dbReference type="Pfam" id="PF07686">
    <property type="entry name" value="V-set"/>
    <property type="match status" value="2"/>
</dbReference>
<evidence type="ECO:0000313" key="4">
    <source>
        <dbReference type="EMBL" id="KAA0711856.1"/>
    </source>
</evidence>
<reference evidence="4 5" key="1">
    <citation type="journal article" date="2019" name="Mol. Ecol. Resour.">
        <title>Chromosome-level genome assembly of Triplophysa tibetana, a fish adapted to the harsh high-altitude environment of the Tibetan Plateau.</title>
        <authorList>
            <person name="Yang X."/>
            <person name="Liu H."/>
            <person name="Ma Z."/>
            <person name="Zou Y."/>
            <person name="Zou M."/>
            <person name="Mao Y."/>
            <person name="Li X."/>
            <person name="Wang H."/>
            <person name="Chen T."/>
            <person name="Wang W."/>
            <person name="Yang R."/>
        </authorList>
    </citation>
    <scope>NUCLEOTIDE SEQUENCE [LARGE SCALE GENOMIC DNA]</scope>
    <source>
        <strain evidence="4">TTIB1903HZAU</strain>
        <tissue evidence="4">Muscle</tissue>
    </source>
</reference>
<dbReference type="SMART" id="SM00409">
    <property type="entry name" value="IG"/>
    <property type="match status" value="6"/>
</dbReference>
<dbReference type="InterPro" id="IPR003599">
    <property type="entry name" value="Ig_sub"/>
</dbReference>
<feature type="signal peptide" evidence="2">
    <location>
        <begin position="1"/>
        <end position="18"/>
    </location>
</feature>
<organism evidence="4 5">
    <name type="scientific">Triplophysa tibetana</name>
    <dbReference type="NCBI Taxonomy" id="1572043"/>
    <lineage>
        <taxon>Eukaryota</taxon>
        <taxon>Metazoa</taxon>
        <taxon>Chordata</taxon>
        <taxon>Craniata</taxon>
        <taxon>Vertebrata</taxon>
        <taxon>Euteleostomi</taxon>
        <taxon>Actinopterygii</taxon>
        <taxon>Neopterygii</taxon>
        <taxon>Teleostei</taxon>
        <taxon>Ostariophysi</taxon>
        <taxon>Cypriniformes</taxon>
        <taxon>Nemacheilidae</taxon>
        <taxon>Triplophysa</taxon>
    </lineage>
</organism>
<accession>A0A5A9NSH5</accession>
<keyword evidence="1" id="KW-0472">Membrane</keyword>
<dbReference type="InterPro" id="IPR036179">
    <property type="entry name" value="Ig-like_dom_sf"/>
</dbReference>
<dbReference type="SUPFAM" id="SSF48726">
    <property type="entry name" value="Immunoglobulin"/>
    <property type="match status" value="6"/>
</dbReference>
<keyword evidence="5" id="KW-1185">Reference proteome</keyword>
<keyword evidence="2" id="KW-0732">Signal</keyword>
<evidence type="ECO:0000256" key="1">
    <source>
        <dbReference type="SAM" id="Phobius"/>
    </source>
</evidence>
<feature type="chain" id="PRO_5023089090" description="Ig-like domain-containing protein" evidence="2">
    <location>
        <begin position="19"/>
        <end position="728"/>
    </location>
</feature>
<name>A0A5A9NSH5_9TELE</name>
<dbReference type="Gene3D" id="2.60.40.10">
    <property type="entry name" value="Immunoglobulins"/>
    <property type="match status" value="6"/>
</dbReference>